<sequence>MPKDSTKWTYKVFSSPLRWDNADGEFLVDLLKRQAKQQTVYPLSEKDTKKIKASKIRIISGKETIVSVPDDDAIEKKDQPQTEQRESIKVQAKLAKIGEIFGFKIWLPKADRSRVAEFWHPKENTLLEELPIIFDETTLKTIKNIDVLWIQRRSIVRAFEVEGTTSIYSGILRMADLLSLQPMLDIKIHIVASEERRDAVLEQITRPVFAVMERGPLADICSYISYSSIDEILKEKRLSYMTDDILKEFEEWSQE</sequence>
<organism evidence="1 2">
    <name type="scientific">Alistipes onderdonkii</name>
    <dbReference type="NCBI Taxonomy" id="328813"/>
    <lineage>
        <taxon>Bacteria</taxon>
        <taxon>Pseudomonadati</taxon>
        <taxon>Bacteroidota</taxon>
        <taxon>Bacteroidia</taxon>
        <taxon>Bacteroidales</taxon>
        <taxon>Rikenellaceae</taxon>
        <taxon>Alistipes</taxon>
    </lineage>
</organism>
<name>A0A1Y3QYI2_9BACT</name>
<evidence type="ECO:0000313" key="1">
    <source>
        <dbReference type="EMBL" id="OUN03437.1"/>
    </source>
</evidence>
<proteinExistence type="predicted"/>
<comment type="caution">
    <text evidence="1">The sequence shown here is derived from an EMBL/GenBank/DDBJ whole genome shotgun (WGS) entry which is preliminary data.</text>
</comment>
<accession>A0A1Y3QYI2</accession>
<dbReference type="Proteomes" id="UP000195772">
    <property type="component" value="Unassembled WGS sequence"/>
</dbReference>
<evidence type="ECO:0000313" key="2">
    <source>
        <dbReference type="Proteomes" id="UP000195772"/>
    </source>
</evidence>
<dbReference type="AlphaFoldDB" id="A0A1Y3QYI2"/>
<dbReference type="RefSeq" id="WP_230322077.1">
    <property type="nucleotide sequence ID" value="NZ_JADPAQ010000001.1"/>
</dbReference>
<gene>
    <name evidence="1" type="ORF">B5G41_07050</name>
</gene>
<dbReference type="EMBL" id="NFHB01000004">
    <property type="protein sequence ID" value="OUN03437.1"/>
    <property type="molecule type" value="Genomic_DNA"/>
</dbReference>
<reference evidence="2" key="1">
    <citation type="submission" date="2017-04" db="EMBL/GenBank/DDBJ databases">
        <title>Function of individual gut microbiota members based on whole genome sequencing of pure cultures obtained from chicken caecum.</title>
        <authorList>
            <person name="Medvecky M."/>
            <person name="Cejkova D."/>
            <person name="Polansky O."/>
            <person name="Karasova D."/>
            <person name="Kubasova T."/>
            <person name="Cizek A."/>
            <person name="Rychlik I."/>
        </authorList>
    </citation>
    <scope>NUCLEOTIDE SEQUENCE [LARGE SCALE GENOMIC DNA]</scope>
    <source>
        <strain evidence="2">An90</strain>
    </source>
</reference>
<protein>
    <submittedName>
        <fullName evidence="1">Uncharacterized protein</fullName>
    </submittedName>
</protein>